<keyword evidence="3" id="KW-1185">Reference proteome</keyword>
<feature type="compositionally biased region" description="Polar residues" evidence="1">
    <location>
        <begin position="1"/>
        <end position="12"/>
    </location>
</feature>
<name>A0AAV7R5M0_PLEWA</name>
<feature type="region of interest" description="Disordered" evidence="1">
    <location>
        <begin position="56"/>
        <end position="95"/>
    </location>
</feature>
<feature type="region of interest" description="Disordered" evidence="1">
    <location>
        <begin position="1"/>
        <end position="25"/>
    </location>
</feature>
<comment type="caution">
    <text evidence="2">The sequence shown here is derived from an EMBL/GenBank/DDBJ whole genome shotgun (WGS) entry which is preliminary data.</text>
</comment>
<protein>
    <submittedName>
        <fullName evidence="2">Uncharacterized protein</fullName>
    </submittedName>
</protein>
<accession>A0AAV7R5M0</accession>
<dbReference type="AlphaFoldDB" id="A0AAV7R5M0"/>
<organism evidence="2 3">
    <name type="scientific">Pleurodeles waltl</name>
    <name type="common">Iberian ribbed newt</name>
    <dbReference type="NCBI Taxonomy" id="8319"/>
    <lineage>
        <taxon>Eukaryota</taxon>
        <taxon>Metazoa</taxon>
        <taxon>Chordata</taxon>
        <taxon>Craniata</taxon>
        <taxon>Vertebrata</taxon>
        <taxon>Euteleostomi</taxon>
        <taxon>Amphibia</taxon>
        <taxon>Batrachia</taxon>
        <taxon>Caudata</taxon>
        <taxon>Salamandroidea</taxon>
        <taxon>Salamandridae</taxon>
        <taxon>Pleurodelinae</taxon>
        <taxon>Pleurodeles</taxon>
    </lineage>
</organism>
<evidence type="ECO:0000256" key="1">
    <source>
        <dbReference type="SAM" id="MobiDB-lite"/>
    </source>
</evidence>
<sequence>MSCYDMTQGTSRSPEEPDPQREGVQGPWLPYLECSLLAPGSGCSLCRRRAINWRRKHKAADSLPGTGQPRRQNPAPADSPGREGACQAPSSWSLV</sequence>
<proteinExistence type="predicted"/>
<gene>
    <name evidence="2" type="ORF">NDU88_012365</name>
</gene>
<reference evidence="2" key="1">
    <citation type="journal article" date="2022" name="bioRxiv">
        <title>Sequencing and chromosome-scale assembly of the giantPleurodeles waltlgenome.</title>
        <authorList>
            <person name="Brown T."/>
            <person name="Elewa A."/>
            <person name="Iarovenko S."/>
            <person name="Subramanian E."/>
            <person name="Araus A.J."/>
            <person name="Petzold A."/>
            <person name="Susuki M."/>
            <person name="Suzuki K.-i.T."/>
            <person name="Hayashi T."/>
            <person name="Toyoda A."/>
            <person name="Oliveira C."/>
            <person name="Osipova E."/>
            <person name="Leigh N.D."/>
            <person name="Simon A."/>
            <person name="Yun M.H."/>
        </authorList>
    </citation>
    <scope>NUCLEOTIDE SEQUENCE</scope>
    <source>
        <strain evidence="2">20211129_DDA</strain>
        <tissue evidence="2">Liver</tissue>
    </source>
</reference>
<dbReference type="Proteomes" id="UP001066276">
    <property type="component" value="Chromosome 6"/>
</dbReference>
<evidence type="ECO:0000313" key="2">
    <source>
        <dbReference type="EMBL" id="KAJ1146083.1"/>
    </source>
</evidence>
<evidence type="ECO:0000313" key="3">
    <source>
        <dbReference type="Proteomes" id="UP001066276"/>
    </source>
</evidence>
<dbReference type="EMBL" id="JANPWB010000010">
    <property type="protein sequence ID" value="KAJ1146083.1"/>
    <property type="molecule type" value="Genomic_DNA"/>
</dbReference>